<gene>
    <name evidence="8" type="ORF">OUY22_29235</name>
</gene>
<evidence type="ECO:0000259" key="7">
    <source>
        <dbReference type="Pfam" id="PF02687"/>
    </source>
</evidence>
<organism evidence="8 9">
    <name type="scientific">Nonomuraea corallina</name>
    <dbReference type="NCBI Taxonomy" id="2989783"/>
    <lineage>
        <taxon>Bacteria</taxon>
        <taxon>Bacillati</taxon>
        <taxon>Actinomycetota</taxon>
        <taxon>Actinomycetes</taxon>
        <taxon>Streptosporangiales</taxon>
        <taxon>Streptosporangiaceae</taxon>
        <taxon>Nonomuraea</taxon>
    </lineage>
</organism>
<dbReference type="EMBL" id="JAPNNL010000161">
    <property type="protein sequence ID" value="MDA0637510.1"/>
    <property type="molecule type" value="Genomic_DNA"/>
</dbReference>
<feature type="domain" description="ABC3 transporter permease C-terminal" evidence="7">
    <location>
        <begin position="573"/>
        <end position="680"/>
    </location>
</feature>
<evidence type="ECO:0000256" key="3">
    <source>
        <dbReference type="ARBA" id="ARBA00022692"/>
    </source>
</evidence>
<sequence>AVAIPASSALHAGLTRLPPMAGAGLAAPFGVNAAQVWSVAGGALALAAVLVAPSLRTSSPGVRGRRELLARSGADVLLVALAAVGWWQLRDQPAGSGSPVDAVRVLAPALLLIAGSAVMLRLVWPALRLVERLAGRARGLLVPLAAFEAARRPQAVAAGLLVALGCAAATFGIGFDATWQRSQQDQADLAVGTDLALTLTAPPTAGQGARVGEATGGEVSPATDRGVAVGQWLGGAGDPPRLIAVDTTRAGALLRGRLRDGQTWNAVGAVLAPSTRVSGVAVPAGAALSLTGNATGATPLTVTPRLLLEDATGLRTPCTGAPVPLDGNAHPLPDCATAGGLRLVAVSLPFAIEPGNVGTGYADPLAEPPAGDSRVAVTLTVAGSGSASSPWTATSAGPAPGQLGDPAVTLTGTPAGTPAGTRLRMTTTVALKGPPEAARTLVATAFPAPGPVPVAVSARFADEAGSRPGSRLDLTVGLTPVQVSVAEVLPAVPSAPGAAAVLADFDALSRALAVSGDFDVPVDAWWVGRPAGDDLAELGLGGLTTRASEAARLTGGPLQAGLPAVLRLLVPAAVLLMLAGIVLHVTFDLRARAVEVARLRGLGMTRREIRAVLLGQHVGILLPLLAAGAVVGALATRAVAPLLVRSDTGAAPVPEVLPVWPWAAQAVLLAALTVACALAVSAVVVVQARLADAAHLRVAS</sequence>
<feature type="non-terminal residue" evidence="8">
    <location>
        <position position="1"/>
    </location>
</feature>
<dbReference type="RefSeq" id="WP_270158413.1">
    <property type="nucleotide sequence ID" value="NZ_JAPNNL010000161.1"/>
</dbReference>
<keyword evidence="5 6" id="KW-0472">Membrane</keyword>
<feature type="transmembrane region" description="Helical" evidence="6">
    <location>
        <begin position="155"/>
        <end position="175"/>
    </location>
</feature>
<accession>A0ABT4SK76</accession>
<evidence type="ECO:0000256" key="6">
    <source>
        <dbReference type="SAM" id="Phobius"/>
    </source>
</evidence>
<feature type="transmembrane region" description="Helical" evidence="6">
    <location>
        <begin position="611"/>
        <end position="635"/>
    </location>
</feature>
<evidence type="ECO:0000313" key="9">
    <source>
        <dbReference type="Proteomes" id="UP001144036"/>
    </source>
</evidence>
<protein>
    <submittedName>
        <fullName evidence="8">Permease</fullName>
    </submittedName>
</protein>
<feature type="transmembrane region" description="Helical" evidence="6">
    <location>
        <begin position="109"/>
        <end position="130"/>
    </location>
</feature>
<keyword evidence="9" id="KW-1185">Reference proteome</keyword>
<evidence type="ECO:0000313" key="8">
    <source>
        <dbReference type="EMBL" id="MDA0637510.1"/>
    </source>
</evidence>
<dbReference type="Pfam" id="PF02687">
    <property type="entry name" value="FtsX"/>
    <property type="match status" value="1"/>
</dbReference>
<dbReference type="InterPro" id="IPR003838">
    <property type="entry name" value="ABC3_permease_C"/>
</dbReference>
<name>A0ABT4SK76_9ACTN</name>
<dbReference type="Proteomes" id="UP001144036">
    <property type="component" value="Unassembled WGS sequence"/>
</dbReference>
<feature type="transmembrane region" description="Helical" evidence="6">
    <location>
        <begin position="568"/>
        <end position="590"/>
    </location>
</feature>
<evidence type="ECO:0000256" key="2">
    <source>
        <dbReference type="ARBA" id="ARBA00022475"/>
    </source>
</evidence>
<feature type="transmembrane region" description="Helical" evidence="6">
    <location>
        <begin position="36"/>
        <end position="56"/>
    </location>
</feature>
<evidence type="ECO:0000256" key="1">
    <source>
        <dbReference type="ARBA" id="ARBA00004651"/>
    </source>
</evidence>
<feature type="transmembrane region" description="Helical" evidence="6">
    <location>
        <begin position="68"/>
        <end position="89"/>
    </location>
</feature>
<keyword evidence="4 6" id="KW-1133">Transmembrane helix</keyword>
<keyword evidence="3 6" id="KW-0812">Transmembrane</keyword>
<keyword evidence="2" id="KW-1003">Cell membrane</keyword>
<evidence type="ECO:0000256" key="4">
    <source>
        <dbReference type="ARBA" id="ARBA00022989"/>
    </source>
</evidence>
<evidence type="ECO:0000256" key="5">
    <source>
        <dbReference type="ARBA" id="ARBA00023136"/>
    </source>
</evidence>
<reference evidence="8" key="1">
    <citation type="submission" date="2022-11" db="EMBL/GenBank/DDBJ databases">
        <title>Nonomuraea corallina sp. nov., a new species of the genus Nonomuraea isolated from sea side sediment in Thai sea.</title>
        <authorList>
            <person name="Ngamcharungchit C."/>
            <person name="Matsumoto A."/>
            <person name="Suriyachadkun C."/>
            <person name="Panbangred W."/>
            <person name="Inahashi Y."/>
            <person name="Intra B."/>
        </authorList>
    </citation>
    <scope>NUCLEOTIDE SEQUENCE</scope>
    <source>
        <strain evidence="8">MCN248</strain>
    </source>
</reference>
<comment type="subcellular location">
    <subcellularLocation>
        <location evidence="1">Cell membrane</location>
        <topology evidence="1">Multi-pass membrane protein</topology>
    </subcellularLocation>
</comment>
<proteinExistence type="predicted"/>
<comment type="caution">
    <text evidence="8">The sequence shown here is derived from an EMBL/GenBank/DDBJ whole genome shotgun (WGS) entry which is preliminary data.</text>
</comment>
<feature type="transmembrane region" description="Helical" evidence="6">
    <location>
        <begin position="662"/>
        <end position="686"/>
    </location>
</feature>